<dbReference type="Proteomes" id="UP000309133">
    <property type="component" value="Unassembled WGS sequence"/>
</dbReference>
<name>A0A4S4FS41_9MICO</name>
<proteinExistence type="predicted"/>
<accession>A0A4S4FS41</accession>
<evidence type="ECO:0000313" key="1">
    <source>
        <dbReference type="EMBL" id="THG33204.1"/>
    </source>
</evidence>
<keyword evidence="2" id="KW-1185">Reference proteome</keyword>
<gene>
    <name evidence="1" type="ORF">E6C64_02290</name>
</gene>
<evidence type="ECO:0000313" key="2">
    <source>
        <dbReference type="Proteomes" id="UP000309133"/>
    </source>
</evidence>
<reference evidence="1 2" key="1">
    <citation type="submission" date="2019-04" db="EMBL/GenBank/DDBJ databases">
        <authorList>
            <person name="Jiang L."/>
        </authorList>
    </citation>
    <scope>NUCLEOTIDE SEQUENCE [LARGE SCALE GENOMIC DNA]</scope>
    <source>
        <strain evidence="1 2">YIM 131853</strain>
    </source>
</reference>
<sequence>MATTVPHTLPTIDGERLEPAERALIEAFGSQSVGVLATVVDTASQQEPDSLVREALWTLMSHGVITTDSRGNLTLHDVPLQNRAAGPAVDRAVATGSASASA</sequence>
<dbReference type="AlphaFoldDB" id="A0A4S4FS41"/>
<protein>
    <submittedName>
        <fullName evidence="1">Uncharacterized protein</fullName>
    </submittedName>
</protein>
<dbReference type="RefSeq" id="WP_136425985.1">
    <property type="nucleotide sequence ID" value="NZ_SSSM01000001.1"/>
</dbReference>
<organism evidence="1 2">
    <name type="scientific">Naasia lichenicola</name>
    <dbReference type="NCBI Taxonomy" id="2565933"/>
    <lineage>
        <taxon>Bacteria</taxon>
        <taxon>Bacillati</taxon>
        <taxon>Actinomycetota</taxon>
        <taxon>Actinomycetes</taxon>
        <taxon>Micrococcales</taxon>
        <taxon>Microbacteriaceae</taxon>
        <taxon>Naasia</taxon>
    </lineage>
</organism>
<comment type="caution">
    <text evidence="1">The sequence shown here is derived from an EMBL/GenBank/DDBJ whole genome shotgun (WGS) entry which is preliminary data.</text>
</comment>
<dbReference type="EMBL" id="SSSM01000001">
    <property type="protein sequence ID" value="THG33204.1"/>
    <property type="molecule type" value="Genomic_DNA"/>
</dbReference>